<name>A0AAE3EH86_9SPIR</name>
<dbReference type="InterPro" id="IPR050583">
    <property type="entry name" value="Mycobacterial_A85_antigen"/>
</dbReference>
<proteinExistence type="predicted"/>
<feature type="chain" id="PRO_5041959811" evidence="1">
    <location>
        <begin position="24"/>
        <end position="306"/>
    </location>
</feature>
<protein>
    <submittedName>
        <fullName evidence="2">Esterase family protein</fullName>
    </submittedName>
</protein>
<evidence type="ECO:0000313" key="2">
    <source>
        <dbReference type="EMBL" id="MCD1653618.1"/>
    </source>
</evidence>
<gene>
    <name evidence="2" type="ORF">K7J14_02760</name>
</gene>
<dbReference type="InterPro" id="IPR000801">
    <property type="entry name" value="Esterase-like"/>
</dbReference>
<keyword evidence="3" id="KW-1185">Reference proteome</keyword>
<dbReference type="Pfam" id="PF00756">
    <property type="entry name" value="Esterase"/>
    <property type="match status" value="1"/>
</dbReference>
<dbReference type="SUPFAM" id="SSF53474">
    <property type="entry name" value="alpha/beta-Hydrolases"/>
    <property type="match status" value="1"/>
</dbReference>
<evidence type="ECO:0000256" key="1">
    <source>
        <dbReference type="SAM" id="SignalP"/>
    </source>
</evidence>
<reference evidence="2" key="1">
    <citation type="submission" date="2021-08" db="EMBL/GenBank/DDBJ databases">
        <title>Comparative analyses of Brucepasteria parasyntrophica and Teretinema zuelzerae.</title>
        <authorList>
            <person name="Song Y."/>
            <person name="Brune A."/>
        </authorList>
    </citation>
    <scope>NUCLEOTIDE SEQUENCE</scope>
    <source>
        <strain evidence="2">DSM 1903</strain>
    </source>
</reference>
<evidence type="ECO:0000313" key="3">
    <source>
        <dbReference type="Proteomes" id="UP001198163"/>
    </source>
</evidence>
<dbReference type="InterPro" id="IPR029058">
    <property type="entry name" value="AB_hydrolase_fold"/>
</dbReference>
<accession>A0AAE3EH86</accession>
<keyword evidence="1" id="KW-0732">Signal</keyword>
<dbReference type="Proteomes" id="UP001198163">
    <property type="component" value="Unassembled WGS sequence"/>
</dbReference>
<dbReference type="AlphaFoldDB" id="A0AAE3EH86"/>
<sequence>MIIHDAKPAAAFSRLSASFFALAAIFALCSCDSAFKRTTAELPPLPAEPGLERIEFHSAILGKTMALYAYLPPGYSSEREWPVLYLFHGFGNNEIEWFEYHKLGEVADRLIALGLMKPTIIIAPRMDNSWGIDSGKPAMNGPSPKRALFSGPYESYFLKEVMYLAETRYRASKERSERSLGGISMGGFAALHIGFRHPELFARVGGHSPALRGPQIPDYFLYAKPRKTAEVDPIALARKKNLRGMSVFVDCGADDSLFAGCKELADVLSERKADVAFFSAPGAHNAAYWHPNLARYLRFYAGNQPE</sequence>
<dbReference type="EMBL" id="JAINWA010000001">
    <property type="protein sequence ID" value="MCD1653618.1"/>
    <property type="molecule type" value="Genomic_DNA"/>
</dbReference>
<dbReference type="Gene3D" id="3.40.50.1820">
    <property type="entry name" value="alpha/beta hydrolase"/>
    <property type="match status" value="1"/>
</dbReference>
<dbReference type="PROSITE" id="PS51257">
    <property type="entry name" value="PROKAR_LIPOPROTEIN"/>
    <property type="match status" value="1"/>
</dbReference>
<dbReference type="PANTHER" id="PTHR48098">
    <property type="entry name" value="ENTEROCHELIN ESTERASE-RELATED"/>
    <property type="match status" value="1"/>
</dbReference>
<feature type="signal peptide" evidence="1">
    <location>
        <begin position="1"/>
        <end position="23"/>
    </location>
</feature>
<organism evidence="2 3">
    <name type="scientific">Teretinema zuelzerae</name>
    <dbReference type="NCBI Taxonomy" id="156"/>
    <lineage>
        <taxon>Bacteria</taxon>
        <taxon>Pseudomonadati</taxon>
        <taxon>Spirochaetota</taxon>
        <taxon>Spirochaetia</taxon>
        <taxon>Spirochaetales</taxon>
        <taxon>Treponemataceae</taxon>
        <taxon>Teretinema</taxon>
    </lineage>
</organism>
<comment type="caution">
    <text evidence="2">The sequence shown here is derived from an EMBL/GenBank/DDBJ whole genome shotgun (WGS) entry which is preliminary data.</text>
</comment>
<dbReference type="RefSeq" id="WP_230752806.1">
    <property type="nucleotide sequence ID" value="NZ_JAINWA010000001.1"/>
</dbReference>